<feature type="transmembrane region" description="Helical" evidence="1">
    <location>
        <begin position="37"/>
        <end position="59"/>
    </location>
</feature>
<sequence>MIPIISISHLIVLPFLIFISWRLYLSFKETKKKNVGYFFLVFLMLIIMEGILAIPGLVLKDPIKISAVFALYPFFTFLSLCFAGALPFSILKMKKTEISFLILMFIAAVSITVINLSNVRLPATYYRPPFVYWEDTRGETMNMFIGIIGALVLLFITFFFLINGFKSSERYVRLRSFLISGGMGTFLLAAIINFVLGAIFHQYITTLISTFLLIVGSVSVFIGVRYKQ</sequence>
<feature type="transmembrane region" description="Helical" evidence="1">
    <location>
        <begin position="206"/>
        <end position="224"/>
    </location>
</feature>
<dbReference type="Proteomes" id="UP000229166">
    <property type="component" value="Unassembled WGS sequence"/>
</dbReference>
<feature type="transmembrane region" description="Helical" evidence="1">
    <location>
        <begin position="100"/>
        <end position="121"/>
    </location>
</feature>
<feature type="transmembrane region" description="Helical" evidence="1">
    <location>
        <begin position="65"/>
        <end position="88"/>
    </location>
</feature>
<comment type="caution">
    <text evidence="2">The sequence shown here is derived from an EMBL/GenBank/DDBJ whole genome shotgun (WGS) entry which is preliminary data.</text>
</comment>
<keyword evidence="1" id="KW-0812">Transmembrane</keyword>
<proteinExistence type="predicted"/>
<evidence type="ECO:0000313" key="2">
    <source>
        <dbReference type="EMBL" id="PIZ86783.1"/>
    </source>
</evidence>
<reference evidence="3" key="1">
    <citation type="submission" date="2017-09" db="EMBL/GenBank/DDBJ databases">
        <title>Depth-based differentiation of microbial function through sediment-hosted aquifers and enrichment of novel symbionts in the deep terrestrial subsurface.</title>
        <authorList>
            <person name="Probst A.J."/>
            <person name="Ladd B."/>
            <person name="Jarett J.K."/>
            <person name="Geller-Mcgrath D.E."/>
            <person name="Sieber C.M.K."/>
            <person name="Emerson J.B."/>
            <person name="Anantharaman K."/>
            <person name="Thomas B.C."/>
            <person name="Malmstrom R."/>
            <person name="Stieglmeier M."/>
            <person name="Klingl A."/>
            <person name="Woyke T."/>
            <person name="Ryan C.M."/>
            <person name="Banfield J.F."/>
        </authorList>
    </citation>
    <scope>NUCLEOTIDE SEQUENCE [LARGE SCALE GENOMIC DNA]</scope>
</reference>
<dbReference type="EMBL" id="PFOZ01000052">
    <property type="protein sequence ID" value="PIZ86783.1"/>
    <property type="molecule type" value="Genomic_DNA"/>
</dbReference>
<feature type="transmembrane region" description="Helical" evidence="1">
    <location>
        <begin position="177"/>
        <end position="200"/>
    </location>
</feature>
<dbReference type="AlphaFoldDB" id="A0A2M7UTW3"/>
<protein>
    <recommendedName>
        <fullName evidence="4">Histidine kinase N-terminal 7TM region domain-containing protein</fullName>
    </recommendedName>
</protein>
<keyword evidence="1" id="KW-0472">Membrane</keyword>
<evidence type="ECO:0008006" key="4">
    <source>
        <dbReference type="Google" id="ProtNLM"/>
    </source>
</evidence>
<feature type="transmembrane region" description="Helical" evidence="1">
    <location>
        <begin position="6"/>
        <end position="25"/>
    </location>
</feature>
<feature type="transmembrane region" description="Helical" evidence="1">
    <location>
        <begin position="141"/>
        <end position="165"/>
    </location>
</feature>
<keyword evidence="1" id="KW-1133">Transmembrane helix</keyword>
<accession>A0A2M7UTW3</accession>
<evidence type="ECO:0000256" key="1">
    <source>
        <dbReference type="SAM" id="Phobius"/>
    </source>
</evidence>
<name>A0A2M7UTW3_9BACT</name>
<evidence type="ECO:0000313" key="3">
    <source>
        <dbReference type="Proteomes" id="UP000229166"/>
    </source>
</evidence>
<gene>
    <name evidence="2" type="ORF">COX92_02580</name>
</gene>
<organism evidence="2 3">
    <name type="scientific">Candidatus Nealsonbacteria bacterium CG_4_10_14_0_2_um_filter_40_15</name>
    <dbReference type="NCBI Taxonomy" id="1974682"/>
    <lineage>
        <taxon>Bacteria</taxon>
        <taxon>Candidatus Nealsoniibacteriota</taxon>
    </lineage>
</organism>